<feature type="domain" description="Cyclic nucleotide-binding" evidence="1">
    <location>
        <begin position="12"/>
        <end position="109"/>
    </location>
</feature>
<dbReference type="InterPro" id="IPR000595">
    <property type="entry name" value="cNMP-bd_dom"/>
</dbReference>
<dbReference type="SMART" id="SM00100">
    <property type="entry name" value="cNMP"/>
    <property type="match status" value="1"/>
</dbReference>
<reference evidence="2 3" key="2">
    <citation type="journal article" date="2011" name="ISME J.">
        <title>RNA-seq reveals cooperative metabolic interactions between two termite-gut spirochete species in co-culture.</title>
        <authorList>
            <person name="Rosenthal A.Z."/>
            <person name="Matson E.G."/>
            <person name="Eldar A."/>
            <person name="Leadbetter J.R."/>
        </authorList>
    </citation>
    <scope>NUCLEOTIDE SEQUENCE [LARGE SCALE GENOMIC DNA]</scope>
    <source>
        <strain evidence="3">ATCC BAA-887 / DSM 12427 / ZAS-2</strain>
    </source>
</reference>
<dbReference type="SUPFAM" id="SSF51206">
    <property type="entry name" value="cAMP-binding domain-like"/>
    <property type="match status" value="1"/>
</dbReference>
<evidence type="ECO:0000259" key="1">
    <source>
        <dbReference type="PROSITE" id="PS50042"/>
    </source>
</evidence>
<dbReference type="InterPro" id="IPR050503">
    <property type="entry name" value="cAMP-dep_PK_reg_su-like"/>
</dbReference>
<dbReference type="InterPro" id="IPR014710">
    <property type="entry name" value="RmlC-like_jellyroll"/>
</dbReference>
<evidence type="ECO:0000313" key="2">
    <source>
        <dbReference type="EMBL" id="AEF86747.1"/>
    </source>
</evidence>
<dbReference type="PANTHER" id="PTHR11635:SF152">
    <property type="entry name" value="CAMP-DEPENDENT PROTEIN KINASE TYPE I REGULATORY SUBUNIT-RELATED"/>
    <property type="match status" value="1"/>
</dbReference>
<keyword evidence="3" id="KW-1185">Reference proteome</keyword>
<dbReference type="EMBL" id="CP001843">
    <property type="protein sequence ID" value="AEF86747.1"/>
    <property type="molecule type" value="Genomic_DNA"/>
</dbReference>
<protein>
    <submittedName>
        <fullName evidence="2">Cyclic nucleotide-binding protein</fullName>
    </submittedName>
</protein>
<dbReference type="AlphaFoldDB" id="F5YHD3"/>
<dbReference type="Proteomes" id="UP000009223">
    <property type="component" value="Chromosome"/>
</dbReference>
<dbReference type="STRING" id="545694.TREPR_1068"/>
<dbReference type="PROSITE" id="PS50042">
    <property type="entry name" value="CNMP_BINDING_3"/>
    <property type="match status" value="1"/>
</dbReference>
<dbReference type="InterPro" id="IPR018490">
    <property type="entry name" value="cNMP-bd_dom_sf"/>
</dbReference>
<dbReference type="OrthoDB" id="9810708at2"/>
<dbReference type="RefSeq" id="WP_015709000.1">
    <property type="nucleotide sequence ID" value="NC_015578.1"/>
</dbReference>
<dbReference type="Gene3D" id="2.60.120.10">
    <property type="entry name" value="Jelly Rolls"/>
    <property type="match status" value="1"/>
</dbReference>
<dbReference type="KEGG" id="tpi:TREPR_1068"/>
<reference evidence="3" key="1">
    <citation type="submission" date="2009-12" db="EMBL/GenBank/DDBJ databases">
        <title>Complete sequence of Treponema primitia strain ZAS-2.</title>
        <authorList>
            <person name="Tetu S.G."/>
            <person name="Matson E."/>
            <person name="Ren Q."/>
            <person name="Seshadri R."/>
            <person name="Elbourne L."/>
            <person name="Hassan K.A."/>
            <person name="Durkin A."/>
            <person name="Radune D."/>
            <person name="Mohamoud Y."/>
            <person name="Shay R."/>
            <person name="Jin S."/>
            <person name="Zhang X."/>
            <person name="Lucey K."/>
            <person name="Ballor N.R."/>
            <person name="Ottesen E."/>
            <person name="Rosenthal R."/>
            <person name="Allen A."/>
            <person name="Leadbetter J.R."/>
            <person name="Paulsen I.T."/>
        </authorList>
    </citation>
    <scope>NUCLEOTIDE SEQUENCE [LARGE SCALE GENOMIC DNA]</scope>
    <source>
        <strain evidence="3">ATCC BAA-887 / DSM 12427 / ZAS-2</strain>
    </source>
</reference>
<dbReference type="GO" id="GO:0005829">
    <property type="term" value="C:cytosol"/>
    <property type="evidence" value="ECO:0007669"/>
    <property type="project" value="TreeGrafter"/>
</dbReference>
<dbReference type="PANTHER" id="PTHR11635">
    <property type="entry name" value="CAMP-DEPENDENT PROTEIN KINASE REGULATORY CHAIN"/>
    <property type="match status" value="1"/>
</dbReference>
<sequence>MVNSLSLQKYSLFGGLLEDQINQIIPLMEQESYEAGGDIIVEGAPNDRIRFILEGRVAVVKESLILSEFKEGDAFGEMEVLDVMPSVATIKALTPTKVMSISNRALREIYKLDLKAFALILMNLSRDLSRRLRHMDERAADGKSRPID</sequence>
<gene>
    <name evidence="2" type="ordered locus">TREPR_1068</name>
</gene>
<dbReference type="Pfam" id="PF00027">
    <property type="entry name" value="cNMP_binding"/>
    <property type="match status" value="1"/>
</dbReference>
<dbReference type="CDD" id="cd00038">
    <property type="entry name" value="CAP_ED"/>
    <property type="match status" value="1"/>
</dbReference>
<evidence type="ECO:0000313" key="3">
    <source>
        <dbReference type="Proteomes" id="UP000009223"/>
    </source>
</evidence>
<dbReference type="GO" id="GO:0005952">
    <property type="term" value="C:cAMP-dependent protein kinase complex"/>
    <property type="evidence" value="ECO:0007669"/>
    <property type="project" value="InterPro"/>
</dbReference>
<dbReference type="eggNOG" id="COG0664">
    <property type="taxonomic scope" value="Bacteria"/>
</dbReference>
<organism evidence="2 3">
    <name type="scientific">Treponema primitia (strain ATCC BAA-887 / DSM 12427 / ZAS-2)</name>
    <dbReference type="NCBI Taxonomy" id="545694"/>
    <lineage>
        <taxon>Bacteria</taxon>
        <taxon>Pseudomonadati</taxon>
        <taxon>Spirochaetota</taxon>
        <taxon>Spirochaetia</taxon>
        <taxon>Spirochaetales</taxon>
        <taxon>Treponemataceae</taxon>
        <taxon>Treponema</taxon>
    </lineage>
</organism>
<accession>F5YHD3</accession>
<proteinExistence type="predicted"/>
<dbReference type="HOGENOM" id="CLU_075053_16_0_12"/>
<name>F5YHD3_TREPZ</name>